<dbReference type="Proteomes" id="UP001597641">
    <property type="component" value="Unassembled WGS sequence"/>
</dbReference>
<comment type="caution">
    <text evidence="1">The sequence shown here is derived from an EMBL/GenBank/DDBJ whole genome shotgun (WGS) entry which is preliminary data.</text>
</comment>
<evidence type="ECO:0000313" key="2">
    <source>
        <dbReference type="Proteomes" id="UP001597641"/>
    </source>
</evidence>
<evidence type="ECO:0000313" key="1">
    <source>
        <dbReference type="EMBL" id="MFD3003194.1"/>
    </source>
</evidence>
<organism evidence="1 2">
    <name type="scientific">Pontibacter toksunensis</name>
    <dbReference type="NCBI Taxonomy" id="1332631"/>
    <lineage>
        <taxon>Bacteria</taxon>
        <taxon>Pseudomonadati</taxon>
        <taxon>Bacteroidota</taxon>
        <taxon>Cytophagia</taxon>
        <taxon>Cytophagales</taxon>
        <taxon>Hymenobacteraceae</taxon>
        <taxon>Pontibacter</taxon>
    </lineage>
</organism>
<gene>
    <name evidence="1" type="ORF">ACFS7Z_22725</name>
</gene>
<protein>
    <submittedName>
        <fullName evidence="1">Uncharacterized protein</fullName>
    </submittedName>
</protein>
<proteinExistence type="predicted"/>
<sequence length="42" mass="5130">MWLRKFETSGTLEEWREMGFFKVVLLSSNGYRKERTLEFVPM</sequence>
<reference evidence="2" key="1">
    <citation type="journal article" date="2019" name="Int. J. Syst. Evol. Microbiol.">
        <title>The Global Catalogue of Microorganisms (GCM) 10K type strain sequencing project: providing services to taxonomists for standard genome sequencing and annotation.</title>
        <authorList>
            <consortium name="The Broad Institute Genomics Platform"/>
            <consortium name="The Broad Institute Genome Sequencing Center for Infectious Disease"/>
            <person name="Wu L."/>
            <person name="Ma J."/>
        </authorList>
    </citation>
    <scope>NUCLEOTIDE SEQUENCE [LARGE SCALE GENOMIC DNA]</scope>
    <source>
        <strain evidence="2">KCTC 23984</strain>
    </source>
</reference>
<accession>A0ABW6BZF2</accession>
<keyword evidence="2" id="KW-1185">Reference proteome</keyword>
<dbReference type="EMBL" id="JBHUOX010000025">
    <property type="protein sequence ID" value="MFD3003194.1"/>
    <property type="molecule type" value="Genomic_DNA"/>
</dbReference>
<dbReference type="RefSeq" id="WP_377490086.1">
    <property type="nucleotide sequence ID" value="NZ_JBHUOX010000025.1"/>
</dbReference>
<name>A0ABW6BZF2_9BACT</name>